<dbReference type="Proteomes" id="UP000064912">
    <property type="component" value="Chromosome"/>
</dbReference>
<name>A0A0D6B632_RHOSU</name>
<dbReference type="KEGG" id="rsu:NHU_03448"/>
<evidence type="ECO:0000313" key="2">
    <source>
        <dbReference type="Proteomes" id="UP000064912"/>
    </source>
</evidence>
<evidence type="ECO:0000313" key="1">
    <source>
        <dbReference type="EMBL" id="BAQ70582.1"/>
    </source>
</evidence>
<dbReference type="EMBL" id="AP014800">
    <property type="protein sequence ID" value="BAQ70582.1"/>
    <property type="molecule type" value="Genomic_DNA"/>
</dbReference>
<reference evidence="1 2" key="1">
    <citation type="submission" date="2015-02" db="EMBL/GenBank/DDBJ databases">
        <title>Genome sequene of Rhodovulum sulfidophilum DSM 2351.</title>
        <authorList>
            <person name="Nagao N."/>
        </authorList>
    </citation>
    <scope>NUCLEOTIDE SEQUENCE [LARGE SCALE GENOMIC DNA]</scope>
    <source>
        <strain evidence="1 2">DSM 2351</strain>
    </source>
</reference>
<gene>
    <name evidence="1" type="ORF">NHU_03448</name>
</gene>
<protein>
    <submittedName>
        <fullName evidence="1">Thiamine biosynthesis lipoprotein ApbE</fullName>
    </submittedName>
</protein>
<proteinExistence type="predicted"/>
<organism evidence="1 2">
    <name type="scientific">Rhodovulum sulfidophilum</name>
    <name type="common">Rhodobacter sulfidophilus</name>
    <dbReference type="NCBI Taxonomy" id="35806"/>
    <lineage>
        <taxon>Bacteria</taxon>
        <taxon>Pseudomonadati</taxon>
        <taxon>Pseudomonadota</taxon>
        <taxon>Alphaproteobacteria</taxon>
        <taxon>Rhodobacterales</taxon>
        <taxon>Paracoccaceae</taxon>
        <taxon>Rhodovulum</taxon>
    </lineage>
</organism>
<sequence length="101" mass="10726">MRRWLTARHRSRCWRRPAIEADARASALILLGGAAGAVLARRLGLSALVFERDDGEIRETPVGLGFAGARAARAGERPAPGRAGLSQVLWALSAAGRSEPV</sequence>
<dbReference type="AlphaFoldDB" id="A0A0D6B632"/>
<accession>A0A0D6B632</accession>
<keyword evidence="1" id="KW-0449">Lipoprotein</keyword>